<evidence type="ECO:0000313" key="3">
    <source>
        <dbReference type="EMBL" id="ABF42009.1"/>
    </source>
</evidence>
<organism evidence="3 4">
    <name type="scientific">Koribacter versatilis (strain Ellin345)</name>
    <dbReference type="NCBI Taxonomy" id="204669"/>
    <lineage>
        <taxon>Bacteria</taxon>
        <taxon>Pseudomonadati</taxon>
        <taxon>Acidobacteriota</taxon>
        <taxon>Terriglobia</taxon>
        <taxon>Terriglobales</taxon>
        <taxon>Candidatus Korobacteraceae</taxon>
        <taxon>Candidatus Korobacter</taxon>
    </lineage>
</organism>
<feature type="chain" id="PRO_5004191264" evidence="1">
    <location>
        <begin position="26"/>
        <end position="341"/>
    </location>
</feature>
<dbReference type="Proteomes" id="UP000002432">
    <property type="component" value="Chromosome"/>
</dbReference>
<dbReference type="OrthoDB" id="106674at2"/>
<dbReference type="KEGG" id="aba:Acid345_3008"/>
<name>Q1IM91_KORVE</name>
<dbReference type="SUPFAM" id="SSF53300">
    <property type="entry name" value="vWA-like"/>
    <property type="match status" value="1"/>
</dbReference>
<dbReference type="EMBL" id="CP000360">
    <property type="protein sequence ID" value="ABF42009.1"/>
    <property type="molecule type" value="Genomic_DNA"/>
</dbReference>
<keyword evidence="1" id="KW-0732">Signal</keyword>
<evidence type="ECO:0000259" key="2">
    <source>
        <dbReference type="Pfam" id="PF13519"/>
    </source>
</evidence>
<dbReference type="InterPro" id="IPR017802">
    <property type="entry name" value="VWFA-rel_acidobac-type"/>
</dbReference>
<reference evidence="3 4" key="1">
    <citation type="journal article" date="2009" name="Appl. Environ. Microbiol.">
        <title>Three genomes from the phylum Acidobacteria provide insight into the lifestyles of these microorganisms in soils.</title>
        <authorList>
            <person name="Ward N.L."/>
            <person name="Challacombe J.F."/>
            <person name="Janssen P.H."/>
            <person name="Henrissat B."/>
            <person name="Coutinho P.M."/>
            <person name="Wu M."/>
            <person name="Xie G."/>
            <person name="Haft D.H."/>
            <person name="Sait M."/>
            <person name="Badger J."/>
            <person name="Barabote R.D."/>
            <person name="Bradley B."/>
            <person name="Brettin T.S."/>
            <person name="Brinkac L.M."/>
            <person name="Bruce D."/>
            <person name="Creasy T."/>
            <person name="Daugherty S.C."/>
            <person name="Davidsen T.M."/>
            <person name="DeBoy R.T."/>
            <person name="Detter J.C."/>
            <person name="Dodson R.J."/>
            <person name="Durkin A.S."/>
            <person name="Ganapathy A."/>
            <person name="Gwinn-Giglio M."/>
            <person name="Han C.S."/>
            <person name="Khouri H."/>
            <person name="Kiss H."/>
            <person name="Kothari S.P."/>
            <person name="Madupu R."/>
            <person name="Nelson K.E."/>
            <person name="Nelson W.C."/>
            <person name="Paulsen I."/>
            <person name="Penn K."/>
            <person name="Ren Q."/>
            <person name="Rosovitz M.J."/>
            <person name="Selengut J.D."/>
            <person name="Shrivastava S."/>
            <person name="Sullivan S.A."/>
            <person name="Tapia R."/>
            <person name="Thompson L.S."/>
            <person name="Watkins K.L."/>
            <person name="Yang Q."/>
            <person name="Yu C."/>
            <person name="Zafar N."/>
            <person name="Zhou L."/>
            <person name="Kuske C.R."/>
        </authorList>
    </citation>
    <scope>NUCLEOTIDE SEQUENCE [LARGE SCALE GENOMIC DNA]</scope>
    <source>
        <strain evidence="3 4">Ellin345</strain>
    </source>
</reference>
<dbReference type="InterPro" id="IPR036465">
    <property type="entry name" value="vWFA_dom_sf"/>
</dbReference>
<dbReference type="Gene3D" id="3.40.50.410">
    <property type="entry name" value="von Willebrand factor, type A domain"/>
    <property type="match status" value="1"/>
</dbReference>
<dbReference type="EnsemblBacteria" id="ABF42009">
    <property type="protein sequence ID" value="ABF42009"/>
    <property type="gene ID" value="Acid345_3008"/>
</dbReference>
<dbReference type="RefSeq" id="WP_011523810.1">
    <property type="nucleotide sequence ID" value="NC_008009.1"/>
</dbReference>
<dbReference type="HOGENOM" id="CLU_066233_0_0_0"/>
<dbReference type="AlphaFoldDB" id="Q1IM91"/>
<gene>
    <name evidence="3" type="ordered locus">Acid345_3008</name>
</gene>
<dbReference type="CDD" id="cd00198">
    <property type="entry name" value="vWFA"/>
    <property type="match status" value="1"/>
</dbReference>
<dbReference type="InterPro" id="IPR002035">
    <property type="entry name" value="VWF_A"/>
</dbReference>
<accession>Q1IM91</accession>
<feature type="signal peptide" evidence="1">
    <location>
        <begin position="1"/>
        <end position="25"/>
    </location>
</feature>
<evidence type="ECO:0000256" key="1">
    <source>
        <dbReference type="SAM" id="SignalP"/>
    </source>
</evidence>
<proteinExistence type="predicted"/>
<evidence type="ECO:0000313" key="4">
    <source>
        <dbReference type="Proteomes" id="UP000002432"/>
    </source>
</evidence>
<protein>
    <submittedName>
        <fullName evidence="3">von Willebrand factor, type A</fullName>
    </submittedName>
</protein>
<feature type="domain" description="VWFA" evidence="2">
    <location>
        <begin position="112"/>
        <end position="181"/>
    </location>
</feature>
<dbReference type="eggNOG" id="COG1240">
    <property type="taxonomic scope" value="Bacteria"/>
</dbReference>
<dbReference type="Pfam" id="PF13519">
    <property type="entry name" value="VWA_2"/>
    <property type="match status" value="1"/>
</dbReference>
<dbReference type="STRING" id="204669.Acid345_3008"/>
<dbReference type="NCBIfam" id="TIGR03436">
    <property type="entry name" value="acidobact_VWFA"/>
    <property type="match status" value="1"/>
</dbReference>
<sequence length="341" mass="37192">MSPLKMRSRVIAVSLAFVCVVATGAQEPVFRAQSNVVIVPTLVRDAERNAVYGLAEKDFIIEDDGVPQTVHLDEASEEQPVSIVVVLQLGRRADYELPRVKGLRSMLSPLMDAGHARVAMVTFDQDATLFQDFTSDSNVFEKRLGQLEPGNGGAAIVDAVHFGVKLLNATPKNSQRVLLLIGETRDHGSTKKPEDLLRELGTSNIVIYALTFSPSKSNVLDTLRGTNNPDLHPEQSEVHEGPDLLAPLILAAEGMRKNAAKTITAMTGGEYTQFATSKNFDRDMNAFSNHLYSRYVLSFAPSKPHPGLHHLTVRLRDPGKAAVLARESYWAEGATSGNPQP</sequence>
<keyword evidence="4" id="KW-1185">Reference proteome</keyword>